<dbReference type="Pfam" id="PF01476">
    <property type="entry name" value="LysM"/>
    <property type="match status" value="1"/>
</dbReference>
<dbReference type="PROSITE" id="PS51782">
    <property type="entry name" value="LYSM"/>
    <property type="match status" value="1"/>
</dbReference>
<evidence type="ECO:0000313" key="3">
    <source>
        <dbReference type="EMBL" id="AMY69559.1"/>
    </source>
</evidence>
<dbReference type="InterPro" id="IPR036779">
    <property type="entry name" value="LysM_dom_sf"/>
</dbReference>
<dbReference type="Gene3D" id="3.10.350.10">
    <property type="entry name" value="LysM domain"/>
    <property type="match status" value="1"/>
</dbReference>
<proteinExistence type="predicted"/>
<evidence type="ECO:0000259" key="2">
    <source>
        <dbReference type="PROSITE" id="PS51782"/>
    </source>
</evidence>
<dbReference type="AlphaFoldDB" id="A0A165SN18"/>
<dbReference type="PANTHER" id="PTHR34700">
    <property type="entry name" value="POTASSIUM BINDING PROTEIN KBP"/>
    <property type="match status" value="1"/>
</dbReference>
<feature type="compositionally biased region" description="Low complexity" evidence="1">
    <location>
        <begin position="23"/>
        <end position="34"/>
    </location>
</feature>
<reference evidence="3 4" key="1">
    <citation type="submission" date="2015-09" db="EMBL/GenBank/DDBJ databases">
        <title>Complete genome sequence of Defluviimonas alba cai42t isolated from an oilfield in Xinjiang.</title>
        <authorList>
            <person name="Geng S."/>
            <person name="Pan X."/>
            <person name="Wu X."/>
        </authorList>
    </citation>
    <scope>NUCLEOTIDE SEQUENCE [LARGE SCALE GENOMIC DNA]</scope>
    <source>
        <strain evidence="4">cai42</strain>
    </source>
</reference>
<name>A0A165SN18_9RHOB</name>
<evidence type="ECO:0000313" key="4">
    <source>
        <dbReference type="Proteomes" id="UP000076128"/>
    </source>
</evidence>
<dbReference type="STRING" id="1335048.AKL17_2313"/>
<feature type="region of interest" description="Disordered" evidence="1">
    <location>
        <begin position="1"/>
        <end position="34"/>
    </location>
</feature>
<dbReference type="InterPro" id="IPR052196">
    <property type="entry name" value="Bact_Kbp"/>
</dbReference>
<evidence type="ECO:0000256" key="1">
    <source>
        <dbReference type="SAM" id="MobiDB-lite"/>
    </source>
</evidence>
<sequence>MTDAAGAVTMSQQSVVLAPRPQPEGGAEAGGQVAAAADAAADPAAEAPTVLLSDGSGLSVLSPPRMGGNVVIDSISYDATGAVTLAGRAGGAGEVRVYVDNAAFASAPIAANGAWQMLLPELAGGLYTLRVDEVDPSGKVVSRFETPFQRESAEVLAAAMEATRPAPAAAGDAPAAEPVAALIPEPAAALAEAPAPAAEEAPAVLAEAGSVTEAPAPVAAVSAEAEPLSAVPQLVQVTVQPGFTLWAIARENYGDGFAYVRVYEANKSQIRDPDLIYPGQVFTVPGRD</sequence>
<protein>
    <submittedName>
        <fullName evidence="3">Peptidoglycan-binding protein</fullName>
    </submittedName>
</protein>
<accession>A0A165SN18</accession>
<dbReference type="Proteomes" id="UP000076128">
    <property type="component" value="Chromosome"/>
</dbReference>
<dbReference type="EMBL" id="CP012661">
    <property type="protein sequence ID" value="AMY69559.1"/>
    <property type="molecule type" value="Genomic_DNA"/>
</dbReference>
<dbReference type="PATRIC" id="fig|1335048.3.peg.2412"/>
<dbReference type="SMART" id="SM00257">
    <property type="entry name" value="LysM"/>
    <property type="match status" value="1"/>
</dbReference>
<feature type="domain" description="LysM" evidence="2">
    <location>
        <begin position="235"/>
        <end position="284"/>
    </location>
</feature>
<dbReference type="CDD" id="cd00118">
    <property type="entry name" value="LysM"/>
    <property type="match status" value="1"/>
</dbReference>
<dbReference type="InterPro" id="IPR018392">
    <property type="entry name" value="LysM"/>
</dbReference>
<keyword evidence="4" id="KW-1185">Reference proteome</keyword>
<dbReference type="KEGG" id="daa:AKL17_2313"/>
<gene>
    <name evidence="3" type="ORF">AKL17_2313</name>
</gene>
<dbReference type="OrthoDB" id="370541at2"/>
<dbReference type="PANTHER" id="PTHR34700:SF4">
    <property type="entry name" value="PHAGE-LIKE ELEMENT PBSX PROTEIN XKDP"/>
    <property type="match status" value="1"/>
</dbReference>
<organism evidence="3 4">
    <name type="scientific">Frigidibacter mobilis</name>
    <dbReference type="NCBI Taxonomy" id="1335048"/>
    <lineage>
        <taxon>Bacteria</taxon>
        <taxon>Pseudomonadati</taxon>
        <taxon>Pseudomonadota</taxon>
        <taxon>Alphaproteobacteria</taxon>
        <taxon>Rhodobacterales</taxon>
        <taxon>Paracoccaceae</taxon>
        <taxon>Frigidibacter</taxon>
    </lineage>
</organism>